<keyword evidence="10" id="KW-0460">Magnesium</keyword>
<dbReference type="Gene3D" id="3.30.470.30">
    <property type="entry name" value="DNA ligase/mRNA capping enzyme"/>
    <property type="match status" value="1"/>
</dbReference>
<dbReference type="PROSITE" id="PS50172">
    <property type="entry name" value="BRCT"/>
    <property type="match status" value="1"/>
</dbReference>
<comment type="catalytic activity">
    <reaction evidence="14">
        <text>ATP + (deoxyribonucleotide)n-3'-hydroxyl + 5'-phospho-(deoxyribonucleotide)m = (deoxyribonucleotide)n+m + AMP + diphosphate.</text>
        <dbReference type="EC" id="6.5.1.1"/>
    </reaction>
</comment>
<accession>A0A7J7IRB8</accession>
<dbReference type="SUPFAM" id="SSF56091">
    <property type="entry name" value="DNA ligase/mRNA capping enzyme, catalytic domain"/>
    <property type="match status" value="1"/>
</dbReference>
<evidence type="ECO:0000256" key="16">
    <source>
        <dbReference type="SAM" id="MobiDB-lite"/>
    </source>
</evidence>
<keyword evidence="7 14" id="KW-0547">Nucleotide-binding</keyword>
<dbReference type="PROSITE" id="PS00697">
    <property type="entry name" value="DNA_LIGASE_A1"/>
    <property type="match status" value="1"/>
</dbReference>
<dbReference type="Gene3D" id="2.40.50.140">
    <property type="entry name" value="Nucleic acid-binding proteins"/>
    <property type="match status" value="1"/>
</dbReference>
<evidence type="ECO:0000256" key="10">
    <source>
        <dbReference type="ARBA" id="ARBA00022842"/>
    </source>
</evidence>
<comment type="cofactor">
    <cofactor evidence="1">
        <name>Mg(2+)</name>
        <dbReference type="ChEBI" id="CHEBI:18420"/>
    </cofactor>
</comment>
<proteinExistence type="inferred from homology"/>
<dbReference type="Pfam" id="PF01068">
    <property type="entry name" value="DNA_ligase_A_M"/>
    <property type="match status" value="1"/>
</dbReference>
<evidence type="ECO:0000256" key="13">
    <source>
        <dbReference type="ARBA" id="ARBA00023306"/>
    </source>
</evidence>
<dbReference type="NCBIfam" id="TIGR00574">
    <property type="entry name" value="dnl1"/>
    <property type="match status" value="1"/>
</dbReference>
<keyword evidence="5" id="KW-0235">DNA replication</keyword>
<dbReference type="InterPro" id="IPR016059">
    <property type="entry name" value="DNA_ligase_ATP-dep_CS"/>
</dbReference>
<dbReference type="InterPro" id="IPR036420">
    <property type="entry name" value="BRCT_dom_sf"/>
</dbReference>
<evidence type="ECO:0000256" key="5">
    <source>
        <dbReference type="ARBA" id="ARBA00022705"/>
    </source>
</evidence>
<evidence type="ECO:0000256" key="4">
    <source>
        <dbReference type="ARBA" id="ARBA00022618"/>
    </source>
</evidence>
<keyword evidence="9 14" id="KW-0067">ATP-binding</keyword>
<dbReference type="SUPFAM" id="SSF52113">
    <property type="entry name" value="BRCT domain"/>
    <property type="match status" value="1"/>
</dbReference>
<sequence length="494" mass="55143">MYAEIKYDGERVQLHKKGSEFQYFSRSLKPVLPHKVCSLSRHYCSLSQHYCSLSYHYLVSHFKDYIPSAFPGGDNLILDAEVLLVDTKTGNPLPFGTLGVHKKAAFSDAKVCLYVFDCLYYNNENLMEKPIKERKKFLQRVMKEIPNRVMFSEQHNIKSPDQLNVLLEKVFKEGLEGLVVKGLNTIYEPGKRHWLKIKKDYLADGAMADTADLVVLGGYYGTGNKGGMMSVFLMGCYNPTAKRWCTVTKVSGGHDDETLKRLQTELKMTKISKDSSKIPDWLMIHKGTVTPDFITTDPKDSQVWEITGAEFTKSDIHTADGISIRFPRVTKIRDDKDWKTATDLPRLKLLFEKSKETSTFKLVGKSAAASTDSPGKSSPSKSAGKRLSSNGSSSSTDSPAKKKKLDNGAAVSVSPVTSKNPLTNVFLKKTFYLSSDHSDYAKLKRYVIAYGGELEADEDEADYVVQKDEGDGGSSNAVTAEWVYNCITANEILQ</sequence>
<evidence type="ECO:0000256" key="7">
    <source>
        <dbReference type="ARBA" id="ARBA00022741"/>
    </source>
</evidence>
<dbReference type="GO" id="GO:0005524">
    <property type="term" value="F:ATP binding"/>
    <property type="evidence" value="ECO:0007669"/>
    <property type="project" value="UniProtKB-KW"/>
</dbReference>
<evidence type="ECO:0000256" key="15">
    <source>
        <dbReference type="RuleBase" id="RU004196"/>
    </source>
</evidence>
<dbReference type="GO" id="GO:0046872">
    <property type="term" value="F:metal ion binding"/>
    <property type="evidence" value="ECO:0007669"/>
    <property type="project" value="UniProtKB-KW"/>
</dbReference>
<evidence type="ECO:0000256" key="12">
    <source>
        <dbReference type="ARBA" id="ARBA00023204"/>
    </source>
</evidence>
<evidence type="ECO:0000256" key="1">
    <source>
        <dbReference type="ARBA" id="ARBA00001946"/>
    </source>
</evidence>
<dbReference type="GO" id="GO:0071897">
    <property type="term" value="P:DNA biosynthetic process"/>
    <property type="evidence" value="ECO:0007669"/>
    <property type="project" value="InterPro"/>
</dbReference>
<evidence type="ECO:0000313" key="20">
    <source>
        <dbReference type="Proteomes" id="UP000593567"/>
    </source>
</evidence>
<keyword evidence="8 14" id="KW-0227">DNA damage</keyword>
<comment type="caution">
    <text evidence="19">The sequence shown here is derived from an EMBL/GenBank/DDBJ whole genome shotgun (WGS) entry which is preliminary data.</text>
</comment>
<feature type="domain" description="BRCT" evidence="18">
    <location>
        <begin position="421"/>
        <end position="494"/>
    </location>
</feature>
<dbReference type="GO" id="GO:0003910">
    <property type="term" value="F:DNA ligase (ATP) activity"/>
    <property type="evidence" value="ECO:0007669"/>
    <property type="project" value="UniProtKB-EC"/>
</dbReference>
<evidence type="ECO:0000256" key="6">
    <source>
        <dbReference type="ARBA" id="ARBA00022723"/>
    </source>
</evidence>
<dbReference type="PROSITE" id="PS50160">
    <property type="entry name" value="DNA_LIGASE_A3"/>
    <property type="match status" value="1"/>
</dbReference>
<dbReference type="SUPFAM" id="SSF50249">
    <property type="entry name" value="Nucleic acid-binding proteins"/>
    <property type="match status" value="1"/>
</dbReference>
<keyword evidence="11 14" id="KW-0233">DNA recombination</keyword>
<dbReference type="InterPro" id="IPR000977">
    <property type="entry name" value="DNA_ligase_ATP-dep"/>
</dbReference>
<dbReference type="FunFam" id="2.40.50.140:FF:000085">
    <property type="entry name" value="DNA ligase"/>
    <property type="match status" value="1"/>
</dbReference>
<organism evidence="19 20">
    <name type="scientific">Bugula neritina</name>
    <name type="common">Brown bryozoan</name>
    <name type="synonym">Sertularia neritina</name>
    <dbReference type="NCBI Taxonomy" id="10212"/>
    <lineage>
        <taxon>Eukaryota</taxon>
        <taxon>Metazoa</taxon>
        <taxon>Spiralia</taxon>
        <taxon>Lophotrochozoa</taxon>
        <taxon>Bryozoa</taxon>
        <taxon>Gymnolaemata</taxon>
        <taxon>Cheilostomatida</taxon>
        <taxon>Flustrina</taxon>
        <taxon>Buguloidea</taxon>
        <taxon>Bugulidae</taxon>
        <taxon>Bugula</taxon>
    </lineage>
</organism>
<name>A0A7J7IRB8_BUGNE</name>
<dbReference type="GO" id="GO:0070421">
    <property type="term" value="C:DNA ligase III-XRCC1 complex"/>
    <property type="evidence" value="ECO:0007669"/>
    <property type="project" value="TreeGrafter"/>
</dbReference>
<dbReference type="AlphaFoldDB" id="A0A7J7IRB8"/>
<dbReference type="InterPro" id="IPR012340">
    <property type="entry name" value="NA-bd_OB-fold"/>
</dbReference>
<evidence type="ECO:0000256" key="8">
    <source>
        <dbReference type="ARBA" id="ARBA00022763"/>
    </source>
</evidence>
<feature type="compositionally biased region" description="Low complexity" evidence="16">
    <location>
        <begin position="369"/>
        <end position="398"/>
    </location>
</feature>
<protein>
    <recommendedName>
        <fullName evidence="14">DNA ligase</fullName>
        <ecNumber evidence="14">6.5.1.1</ecNumber>
    </recommendedName>
</protein>
<evidence type="ECO:0000256" key="14">
    <source>
        <dbReference type="RuleBase" id="RU000617"/>
    </source>
</evidence>
<dbReference type="PANTHER" id="PTHR45674">
    <property type="entry name" value="DNA LIGASE 1/3 FAMILY MEMBER"/>
    <property type="match status" value="1"/>
</dbReference>
<dbReference type="Gene3D" id="3.30.1490.70">
    <property type="match status" value="1"/>
</dbReference>
<evidence type="ECO:0000256" key="9">
    <source>
        <dbReference type="ARBA" id="ARBA00022840"/>
    </source>
</evidence>
<dbReference type="CDD" id="cd07967">
    <property type="entry name" value="OBF_DNA_ligase_III"/>
    <property type="match status" value="1"/>
</dbReference>
<evidence type="ECO:0000259" key="17">
    <source>
        <dbReference type="PROSITE" id="PS50160"/>
    </source>
</evidence>
<dbReference type="SMART" id="SM00292">
    <property type="entry name" value="BRCT"/>
    <property type="match status" value="1"/>
</dbReference>
<feature type="domain" description="ATP-dependent DNA ligase family profile" evidence="17">
    <location>
        <begin position="104"/>
        <end position="238"/>
    </location>
</feature>
<keyword evidence="12 14" id="KW-0234">DNA repair</keyword>
<evidence type="ECO:0000313" key="19">
    <source>
        <dbReference type="EMBL" id="KAF6016499.1"/>
    </source>
</evidence>
<comment type="similarity">
    <text evidence="2 15">Belongs to the ATP-dependent DNA ligase family.</text>
</comment>
<dbReference type="Pfam" id="PF04679">
    <property type="entry name" value="DNA_ligase_A_C"/>
    <property type="match status" value="1"/>
</dbReference>
<dbReference type="GO" id="GO:0051301">
    <property type="term" value="P:cell division"/>
    <property type="evidence" value="ECO:0007669"/>
    <property type="project" value="UniProtKB-KW"/>
</dbReference>
<keyword evidence="20" id="KW-1185">Reference proteome</keyword>
<dbReference type="InterPro" id="IPR050191">
    <property type="entry name" value="ATP-dep_DNA_ligase"/>
</dbReference>
<dbReference type="Gene3D" id="3.40.50.10190">
    <property type="entry name" value="BRCT domain"/>
    <property type="match status" value="1"/>
</dbReference>
<evidence type="ECO:0000256" key="2">
    <source>
        <dbReference type="ARBA" id="ARBA00007572"/>
    </source>
</evidence>
<gene>
    <name evidence="19" type="ORF">EB796_025197</name>
</gene>
<dbReference type="GO" id="GO:0006302">
    <property type="term" value="P:double-strand break repair"/>
    <property type="evidence" value="ECO:0007669"/>
    <property type="project" value="TreeGrafter"/>
</dbReference>
<keyword evidence="13" id="KW-0131">Cell cycle</keyword>
<dbReference type="GO" id="GO:0006310">
    <property type="term" value="P:DNA recombination"/>
    <property type="evidence" value="ECO:0007669"/>
    <property type="project" value="UniProtKB-KW"/>
</dbReference>
<dbReference type="GO" id="GO:0006273">
    <property type="term" value="P:lagging strand elongation"/>
    <property type="evidence" value="ECO:0007669"/>
    <property type="project" value="TreeGrafter"/>
</dbReference>
<evidence type="ECO:0000256" key="11">
    <source>
        <dbReference type="ARBA" id="ARBA00023172"/>
    </source>
</evidence>
<dbReference type="InterPro" id="IPR012309">
    <property type="entry name" value="DNA_ligase_ATP-dep_C"/>
</dbReference>
<dbReference type="EC" id="6.5.1.1" evidence="14"/>
<dbReference type="PROSITE" id="PS00333">
    <property type="entry name" value="DNA_LIGASE_A2"/>
    <property type="match status" value="1"/>
</dbReference>
<reference evidence="19" key="1">
    <citation type="submission" date="2020-06" db="EMBL/GenBank/DDBJ databases">
        <title>Draft genome of Bugula neritina, a colonial animal packing powerful symbionts and potential medicines.</title>
        <authorList>
            <person name="Rayko M."/>
        </authorList>
    </citation>
    <scope>NUCLEOTIDE SEQUENCE [LARGE SCALE GENOMIC DNA]</scope>
    <source>
        <strain evidence="19">Kwan_BN1</strain>
    </source>
</reference>
<dbReference type="Proteomes" id="UP000593567">
    <property type="component" value="Unassembled WGS sequence"/>
</dbReference>
<evidence type="ECO:0000256" key="3">
    <source>
        <dbReference type="ARBA" id="ARBA00022598"/>
    </source>
</evidence>
<dbReference type="InterPro" id="IPR031916">
    <property type="entry name" value="LIG3_BRCT"/>
</dbReference>
<keyword evidence="4" id="KW-0132">Cell division</keyword>
<keyword evidence="3 14" id="KW-0436">Ligase</keyword>
<feature type="region of interest" description="Disordered" evidence="16">
    <location>
        <begin position="363"/>
        <end position="413"/>
    </location>
</feature>
<evidence type="ECO:0000259" key="18">
    <source>
        <dbReference type="PROSITE" id="PS50172"/>
    </source>
</evidence>
<dbReference type="EMBL" id="VXIV02003524">
    <property type="protein sequence ID" value="KAF6016499.1"/>
    <property type="molecule type" value="Genomic_DNA"/>
</dbReference>
<dbReference type="OrthoDB" id="206088at2759"/>
<dbReference type="InterPro" id="IPR001357">
    <property type="entry name" value="BRCT_dom"/>
</dbReference>
<dbReference type="FunFam" id="3.30.470.30:FF:000003">
    <property type="entry name" value="DNA ligase"/>
    <property type="match status" value="1"/>
</dbReference>
<dbReference type="PANTHER" id="PTHR45674:SF9">
    <property type="entry name" value="DNA LIGASE 3"/>
    <property type="match status" value="1"/>
</dbReference>
<dbReference type="InterPro" id="IPR012310">
    <property type="entry name" value="DNA_ligase_ATP-dep_cent"/>
</dbReference>
<dbReference type="Pfam" id="PF16759">
    <property type="entry name" value="LIG3_BRCT"/>
    <property type="match status" value="1"/>
</dbReference>
<keyword evidence="6" id="KW-0479">Metal-binding</keyword>